<dbReference type="Proteomes" id="UP000001903">
    <property type="component" value="Plasmid pHTUR01"/>
</dbReference>
<dbReference type="PROSITE" id="PS51725">
    <property type="entry name" value="ABM"/>
    <property type="match status" value="1"/>
</dbReference>
<keyword evidence="2" id="KW-0560">Oxidoreductase</keyword>
<dbReference type="AlphaFoldDB" id="D2S014"/>
<evidence type="ECO:0000313" key="3">
    <source>
        <dbReference type="Proteomes" id="UP000001903"/>
    </source>
</evidence>
<dbReference type="RefSeq" id="WP_012944955.1">
    <property type="nucleotide sequence ID" value="NC_013744.1"/>
</dbReference>
<dbReference type="Pfam" id="PF03992">
    <property type="entry name" value="ABM"/>
    <property type="match status" value="1"/>
</dbReference>
<keyword evidence="2" id="KW-0614">Plasmid</keyword>
<proteinExistence type="predicted"/>
<evidence type="ECO:0000259" key="1">
    <source>
        <dbReference type="PROSITE" id="PS51725"/>
    </source>
</evidence>
<dbReference type="PANTHER" id="PTHR33336">
    <property type="entry name" value="QUINOL MONOOXYGENASE YGIN-RELATED"/>
    <property type="match status" value="1"/>
</dbReference>
<protein>
    <submittedName>
        <fullName evidence="2">Antibiotic biosynthesis monooxygenase</fullName>
    </submittedName>
</protein>
<name>D2S014_HALTV</name>
<gene>
    <name evidence="2" type="ordered locus">Htur_3852</name>
</gene>
<feature type="domain" description="ABM" evidence="1">
    <location>
        <begin position="2"/>
        <end position="91"/>
    </location>
</feature>
<dbReference type="HOGENOM" id="CLU_131496_11_0_2"/>
<dbReference type="GeneID" id="8744480"/>
<accession>D2S014</accession>
<dbReference type="PANTHER" id="PTHR33336:SF15">
    <property type="entry name" value="ABM DOMAIN-CONTAINING PROTEIN"/>
    <property type="match status" value="1"/>
</dbReference>
<dbReference type="GO" id="GO:0004497">
    <property type="term" value="F:monooxygenase activity"/>
    <property type="evidence" value="ECO:0007669"/>
    <property type="project" value="UniProtKB-KW"/>
</dbReference>
<reference evidence="2 3" key="1">
    <citation type="journal article" date="2010" name="Stand. Genomic Sci.">
        <title>Complete genome sequence of Haloterrigena turkmenica type strain (4k).</title>
        <authorList>
            <person name="Saunders E."/>
            <person name="Tindall B.J."/>
            <person name="Fahnrich R."/>
            <person name="Lapidus A."/>
            <person name="Copeland A."/>
            <person name="Del Rio T.G."/>
            <person name="Lucas S."/>
            <person name="Chen F."/>
            <person name="Tice H."/>
            <person name="Cheng J.F."/>
            <person name="Han C."/>
            <person name="Detter J.C."/>
            <person name="Bruce D."/>
            <person name="Goodwin L."/>
            <person name="Chain P."/>
            <person name="Pitluck S."/>
            <person name="Pati A."/>
            <person name="Ivanova N."/>
            <person name="Mavromatis K."/>
            <person name="Chen A."/>
            <person name="Palaniappan K."/>
            <person name="Land M."/>
            <person name="Hauser L."/>
            <person name="Chang Y.J."/>
            <person name="Jeffries C.D."/>
            <person name="Brettin T."/>
            <person name="Rohde M."/>
            <person name="Goker M."/>
            <person name="Bristow J."/>
            <person name="Eisen J.A."/>
            <person name="Markowitz V."/>
            <person name="Hugenholtz P."/>
            <person name="Klenk H.P."/>
            <person name="Kyrpides N.C."/>
        </authorList>
    </citation>
    <scope>NUCLEOTIDE SEQUENCE [LARGE SCALE GENOMIC DNA]</scope>
    <source>
        <strain evidence="3">ATCC 51198 / DSM 5511 / JCM 9101 / NCIMB 13204 / VKM B-1734 / 4k</strain>
    </source>
</reference>
<dbReference type="SUPFAM" id="SSF54909">
    <property type="entry name" value="Dimeric alpha+beta barrel"/>
    <property type="match status" value="1"/>
</dbReference>
<dbReference type="Gene3D" id="3.30.70.100">
    <property type="match status" value="1"/>
</dbReference>
<dbReference type="EMBL" id="CP001861">
    <property type="protein sequence ID" value="ADB62711.1"/>
    <property type="molecule type" value="Genomic_DNA"/>
</dbReference>
<sequence length="101" mass="11665">MIVLHASFPVDPAKRDEALELVETLVEQSNQEDGMIDYRAAVDVKDENTIRFFERYEDEEALAAHNQTEHFRELEEKLPELLAGEPEVMQFEVSDATELEL</sequence>
<dbReference type="InterPro" id="IPR050744">
    <property type="entry name" value="AI-2_Isomerase_LsrG"/>
</dbReference>
<dbReference type="OrthoDB" id="8931at2157"/>
<dbReference type="KEGG" id="htu:Htur_3852"/>
<dbReference type="InterPro" id="IPR011008">
    <property type="entry name" value="Dimeric_a/b-barrel"/>
</dbReference>
<keyword evidence="3" id="KW-1185">Reference proteome</keyword>
<dbReference type="InterPro" id="IPR007138">
    <property type="entry name" value="ABM_dom"/>
</dbReference>
<geneLocation type="plasmid" evidence="2 3">
    <name>pHTUR01</name>
</geneLocation>
<keyword evidence="2" id="KW-0503">Monooxygenase</keyword>
<evidence type="ECO:0000313" key="2">
    <source>
        <dbReference type="EMBL" id="ADB62711.1"/>
    </source>
</evidence>
<organism evidence="2 3">
    <name type="scientific">Haloterrigena turkmenica (strain ATCC 51198 / DSM 5511 / JCM 9101 / NCIMB 13204 / VKM B-1734 / 4k)</name>
    <name type="common">Halococcus turkmenicus</name>
    <dbReference type="NCBI Taxonomy" id="543526"/>
    <lineage>
        <taxon>Archaea</taxon>
        <taxon>Methanobacteriati</taxon>
        <taxon>Methanobacteriota</taxon>
        <taxon>Stenosarchaea group</taxon>
        <taxon>Halobacteria</taxon>
        <taxon>Halobacteriales</taxon>
        <taxon>Natrialbaceae</taxon>
        <taxon>Haloterrigena</taxon>
    </lineage>
</organism>